<comment type="caution">
    <text evidence="6">The sequence shown here is derived from an EMBL/GenBank/DDBJ whole genome shotgun (WGS) entry which is preliminary data.</text>
</comment>
<evidence type="ECO:0000256" key="4">
    <source>
        <dbReference type="ARBA" id="ARBA00023163"/>
    </source>
</evidence>
<keyword evidence="2" id="KW-0731">Sigma factor</keyword>
<feature type="domain" description="RNA polymerase sigma-70 region 2" evidence="5">
    <location>
        <begin position="24"/>
        <end position="90"/>
    </location>
</feature>
<evidence type="ECO:0000313" key="6">
    <source>
        <dbReference type="EMBL" id="MBU5675067.1"/>
    </source>
</evidence>
<dbReference type="NCBIfam" id="TIGR02937">
    <property type="entry name" value="sigma70-ECF"/>
    <property type="match status" value="1"/>
</dbReference>
<protein>
    <submittedName>
        <fullName evidence="6">RNA polymerase sigma factor</fullName>
    </submittedName>
</protein>
<sequence length="119" mass="14033">MAVIEDILLILKARSGNKNALNTLINKYYDNIYSYIVRKIGNEQIAADLTQDVFLKLVRNIHRYQVTGKFSNFLFTIAVNTCNDYFRKKKVDYEDIDNLEKTDVSHRLDTKYSTMRDQR</sequence>
<dbReference type="Pfam" id="PF04542">
    <property type="entry name" value="Sigma70_r2"/>
    <property type="match status" value="1"/>
</dbReference>
<evidence type="ECO:0000256" key="1">
    <source>
        <dbReference type="ARBA" id="ARBA00023015"/>
    </source>
</evidence>
<evidence type="ECO:0000259" key="5">
    <source>
        <dbReference type="Pfam" id="PF04542"/>
    </source>
</evidence>
<dbReference type="InterPro" id="IPR039425">
    <property type="entry name" value="RNA_pol_sigma-70-like"/>
</dbReference>
<accession>A0ABS6FXW6</accession>
<keyword evidence="1" id="KW-0805">Transcription regulation</keyword>
<dbReference type="InterPro" id="IPR007627">
    <property type="entry name" value="RNA_pol_sigma70_r2"/>
</dbReference>
<evidence type="ECO:0000313" key="7">
    <source>
        <dbReference type="Proteomes" id="UP000779508"/>
    </source>
</evidence>
<dbReference type="Proteomes" id="UP000779508">
    <property type="component" value="Unassembled WGS sequence"/>
</dbReference>
<dbReference type="PANTHER" id="PTHR43133:SF8">
    <property type="entry name" value="RNA POLYMERASE SIGMA FACTOR HI_1459-RELATED"/>
    <property type="match status" value="1"/>
</dbReference>
<evidence type="ECO:0000256" key="2">
    <source>
        <dbReference type="ARBA" id="ARBA00023082"/>
    </source>
</evidence>
<dbReference type="RefSeq" id="WP_216414571.1">
    <property type="nucleotide sequence ID" value="NZ_JAHLQK010000001.1"/>
</dbReference>
<keyword evidence="7" id="KW-1185">Reference proteome</keyword>
<keyword evidence="3" id="KW-0238">DNA-binding</keyword>
<organism evidence="6 7">
    <name type="scientific">Alkaliphilus flagellatus</name>
    <dbReference type="NCBI Taxonomy" id="2841507"/>
    <lineage>
        <taxon>Bacteria</taxon>
        <taxon>Bacillati</taxon>
        <taxon>Bacillota</taxon>
        <taxon>Clostridia</taxon>
        <taxon>Peptostreptococcales</taxon>
        <taxon>Natronincolaceae</taxon>
        <taxon>Alkaliphilus</taxon>
    </lineage>
</organism>
<dbReference type="EMBL" id="JAHLQK010000001">
    <property type="protein sequence ID" value="MBU5675067.1"/>
    <property type="molecule type" value="Genomic_DNA"/>
</dbReference>
<name>A0ABS6FXW6_9FIRM</name>
<dbReference type="PANTHER" id="PTHR43133">
    <property type="entry name" value="RNA POLYMERASE ECF-TYPE SIGMA FACTO"/>
    <property type="match status" value="1"/>
</dbReference>
<keyword evidence="4" id="KW-0804">Transcription</keyword>
<evidence type="ECO:0000256" key="3">
    <source>
        <dbReference type="ARBA" id="ARBA00023125"/>
    </source>
</evidence>
<dbReference type="InterPro" id="IPR014284">
    <property type="entry name" value="RNA_pol_sigma-70_dom"/>
</dbReference>
<proteinExistence type="predicted"/>
<gene>
    <name evidence="6" type="ORF">KQI88_01375</name>
</gene>
<reference evidence="6 7" key="1">
    <citation type="submission" date="2021-06" db="EMBL/GenBank/DDBJ databases">
        <authorList>
            <person name="Sun Q."/>
            <person name="Li D."/>
        </authorList>
    </citation>
    <scope>NUCLEOTIDE SEQUENCE [LARGE SCALE GENOMIC DNA]</scope>
    <source>
        <strain evidence="6 7">MSJ-5</strain>
    </source>
</reference>